<dbReference type="PANTHER" id="PTHR43191">
    <property type="entry name" value="RRNA METHYLTRANSFERASE 3"/>
    <property type="match status" value="1"/>
</dbReference>
<accession>A0A6J6DYZ9</accession>
<organism evidence="4">
    <name type="scientific">freshwater metagenome</name>
    <dbReference type="NCBI Taxonomy" id="449393"/>
    <lineage>
        <taxon>unclassified sequences</taxon>
        <taxon>metagenomes</taxon>
        <taxon>ecological metagenomes</taxon>
    </lineage>
</organism>
<reference evidence="4" key="1">
    <citation type="submission" date="2020-05" db="EMBL/GenBank/DDBJ databases">
        <authorList>
            <person name="Chiriac C."/>
            <person name="Salcher M."/>
            <person name="Ghai R."/>
            <person name="Kavagutti S V."/>
        </authorList>
    </citation>
    <scope>NUCLEOTIDE SEQUENCE</scope>
</reference>
<name>A0A6J6DYZ9_9ZZZZ</name>
<dbReference type="GO" id="GO:0008173">
    <property type="term" value="F:RNA methyltransferase activity"/>
    <property type="evidence" value="ECO:0007669"/>
    <property type="project" value="InterPro"/>
</dbReference>
<protein>
    <submittedName>
        <fullName evidence="4">Unannotated protein</fullName>
    </submittedName>
</protein>
<dbReference type="InterPro" id="IPR029026">
    <property type="entry name" value="tRNA_m1G_MTases_N"/>
</dbReference>
<gene>
    <name evidence="4" type="ORF">UFOPK1722_00102</name>
</gene>
<dbReference type="CDD" id="cd18095">
    <property type="entry name" value="SpoU-like_rRNA-MTase"/>
    <property type="match status" value="1"/>
</dbReference>
<feature type="domain" description="tRNA/rRNA methyltransferase SpoU type" evidence="3">
    <location>
        <begin position="101"/>
        <end position="245"/>
    </location>
</feature>
<evidence type="ECO:0000256" key="2">
    <source>
        <dbReference type="ARBA" id="ARBA00022679"/>
    </source>
</evidence>
<evidence type="ECO:0000256" key="1">
    <source>
        <dbReference type="ARBA" id="ARBA00022603"/>
    </source>
</evidence>
<dbReference type="Pfam" id="PF00588">
    <property type="entry name" value="SpoU_methylase"/>
    <property type="match status" value="1"/>
</dbReference>
<dbReference type="EMBL" id="CAEZTS010000005">
    <property type="protein sequence ID" value="CAB4566308.1"/>
    <property type="molecule type" value="Genomic_DNA"/>
</dbReference>
<evidence type="ECO:0000313" key="4">
    <source>
        <dbReference type="EMBL" id="CAB4566308.1"/>
    </source>
</evidence>
<dbReference type="SUPFAM" id="SSF75217">
    <property type="entry name" value="alpha/beta knot"/>
    <property type="match status" value="1"/>
</dbReference>
<dbReference type="GO" id="GO:0032259">
    <property type="term" value="P:methylation"/>
    <property type="evidence" value="ECO:0007669"/>
    <property type="project" value="UniProtKB-KW"/>
</dbReference>
<dbReference type="InterPro" id="IPR001537">
    <property type="entry name" value="SpoU_MeTrfase"/>
</dbReference>
<dbReference type="InterPro" id="IPR029028">
    <property type="entry name" value="Alpha/beta_knot_MTases"/>
</dbReference>
<proteinExistence type="predicted"/>
<dbReference type="PANTHER" id="PTHR43191:SF12">
    <property type="entry name" value="RRNA METHYLASE"/>
    <property type="match status" value="1"/>
</dbReference>
<keyword evidence="1" id="KW-0489">Methyltransferase</keyword>
<evidence type="ECO:0000259" key="3">
    <source>
        <dbReference type="Pfam" id="PF00588"/>
    </source>
</evidence>
<dbReference type="AlphaFoldDB" id="A0A6J6DYZ9"/>
<dbReference type="Gene3D" id="3.40.1280.10">
    <property type="match status" value="1"/>
</dbReference>
<dbReference type="GO" id="GO:0006396">
    <property type="term" value="P:RNA processing"/>
    <property type="evidence" value="ECO:0007669"/>
    <property type="project" value="InterPro"/>
</dbReference>
<keyword evidence="2" id="KW-0808">Transferase</keyword>
<dbReference type="GO" id="GO:0003723">
    <property type="term" value="F:RNA binding"/>
    <property type="evidence" value="ECO:0007669"/>
    <property type="project" value="InterPro"/>
</dbReference>
<sequence length="254" mass="26113">MAKGMTPADLERVSAGHFVAEGDLVVERAVAAGCAPVALLTDAESPAAVATTMPDHVPVFAARAEARRMLTGLGVALDVIGLFERPPVMAVEDLVSSSRHLLIAEDVDNPTNIGAIARSAAAFGVDGLVLDRNSADPLARRALRVSMGTALHMRHSRVDGIPSIVPLLRAHGFVVCGLTPHASAADIAEVGRLLPVSARVAIVLGSEREGLSPETLAAIDHAVRIPMAPGIDSLNVAAAAAVACHSLLARTLPA</sequence>
<dbReference type="InterPro" id="IPR051259">
    <property type="entry name" value="rRNA_Methyltransferase"/>
</dbReference>